<sequence length="133" mass="14707">MVALISHRLLAPRLLTTSFLKHAKARMTSGTQAKNSFLVLIDDFTDAEALSRRLQARVHHLSEATKKRLVGQLVSGGAILDSHKTGKMVGSALVLNADSAEEVVEILKSDPYTVGRAWDMDSVRIYPYREAQF</sequence>
<dbReference type="PANTHER" id="PTHR33606:SF3">
    <property type="entry name" value="PROTEIN YCII"/>
    <property type="match status" value="1"/>
</dbReference>
<dbReference type="PANTHER" id="PTHR33606">
    <property type="entry name" value="PROTEIN YCII"/>
    <property type="match status" value="1"/>
</dbReference>
<evidence type="ECO:0000313" key="2">
    <source>
        <dbReference type="Proteomes" id="UP001145021"/>
    </source>
</evidence>
<organism evidence="1 2">
    <name type="scientific">Coemansia asiatica</name>
    <dbReference type="NCBI Taxonomy" id="1052880"/>
    <lineage>
        <taxon>Eukaryota</taxon>
        <taxon>Fungi</taxon>
        <taxon>Fungi incertae sedis</taxon>
        <taxon>Zoopagomycota</taxon>
        <taxon>Kickxellomycotina</taxon>
        <taxon>Kickxellomycetes</taxon>
        <taxon>Kickxellales</taxon>
        <taxon>Kickxellaceae</taxon>
        <taxon>Coemansia</taxon>
    </lineage>
</organism>
<gene>
    <name evidence="1" type="ORF">LPJ64_003910</name>
</gene>
<reference evidence="1" key="1">
    <citation type="submission" date="2022-07" db="EMBL/GenBank/DDBJ databases">
        <title>Phylogenomic reconstructions and comparative analyses of Kickxellomycotina fungi.</title>
        <authorList>
            <person name="Reynolds N.K."/>
            <person name="Stajich J.E."/>
            <person name="Barry K."/>
            <person name="Grigoriev I.V."/>
            <person name="Crous P."/>
            <person name="Smith M.E."/>
        </authorList>
    </citation>
    <scope>NUCLEOTIDE SEQUENCE</scope>
    <source>
        <strain evidence="1">NBRC 105413</strain>
    </source>
</reference>
<dbReference type="Proteomes" id="UP001145021">
    <property type="component" value="Unassembled WGS sequence"/>
</dbReference>
<dbReference type="Gene3D" id="3.30.70.1060">
    <property type="entry name" value="Dimeric alpha+beta barrel"/>
    <property type="match status" value="1"/>
</dbReference>
<evidence type="ECO:0000313" key="1">
    <source>
        <dbReference type="EMBL" id="KAJ1644419.1"/>
    </source>
</evidence>
<dbReference type="AlphaFoldDB" id="A0A9W7XIY1"/>
<keyword evidence="2" id="KW-1185">Reference proteome</keyword>
<comment type="caution">
    <text evidence="1">The sequence shown here is derived from an EMBL/GenBank/DDBJ whole genome shotgun (WGS) entry which is preliminary data.</text>
</comment>
<accession>A0A9W7XIY1</accession>
<dbReference type="InterPro" id="IPR011008">
    <property type="entry name" value="Dimeric_a/b-barrel"/>
</dbReference>
<dbReference type="SUPFAM" id="SSF54909">
    <property type="entry name" value="Dimeric alpha+beta barrel"/>
    <property type="match status" value="1"/>
</dbReference>
<name>A0A9W7XIY1_9FUNG</name>
<proteinExistence type="predicted"/>
<evidence type="ECO:0008006" key="3">
    <source>
        <dbReference type="Google" id="ProtNLM"/>
    </source>
</evidence>
<dbReference type="InterPro" id="IPR051807">
    <property type="entry name" value="Sec-metab_biosynth-assoc"/>
</dbReference>
<dbReference type="EMBL" id="JANBOH010000167">
    <property type="protein sequence ID" value="KAJ1644419.1"/>
    <property type="molecule type" value="Genomic_DNA"/>
</dbReference>
<protein>
    <recommendedName>
        <fullName evidence="3">YCII-related domain-containing protein</fullName>
    </recommendedName>
</protein>